<feature type="compositionally biased region" description="Low complexity" evidence="1">
    <location>
        <begin position="48"/>
        <end position="72"/>
    </location>
</feature>
<feature type="region of interest" description="Disordered" evidence="1">
    <location>
        <begin position="147"/>
        <end position="192"/>
    </location>
</feature>
<accession>A0A1Y2AV99</accession>
<comment type="caution">
    <text evidence="2">The sequence shown here is derived from an EMBL/GenBank/DDBJ whole genome shotgun (WGS) entry which is preliminary data.</text>
</comment>
<feature type="region of interest" description="Disordered" evidence="1">
    <location>
        <begin position="19"/>
        <end position="110"/>
    </location>
</feature>
<gene>
    <name evidence="2" type="ORF">BCR39DRAFT_589635</name>
</gene>
<feature type="compositionally biased region" description="Polar residues" evidence="1">
    <location>
        <begin position="35"/>
        <end position="47"/>
    </location>
</feature>
<dbReference type="InParanoid" id="A0A1Y2AV99"/>
<keyword evidence="3" id="KW-1185">Reference proteome</keyword>
<dbReference type="AlphaFoldDB" id="A0A1Y2AV99"/>
<evidence type="ECO:0000256" key="1">
    <source>
        <dbReference type="SAM" id="MobiDB-lite"/>
    </source>
</evidence>
<name>A0A1Y2AV99_9TREE</name>
<feature type="region of interest" description="Disordered" evidence="1">
    <location>
        <begin position="386"/>
        <end position="417"/>
    </location>
</feature>
<dbReference type="Proteomes" id="UP000193986">
    <property type="component" value="Unassembled WGS sequence"/>
</dbReference>
<dbReference type="EMBL" id="MCFC01000047">
    <property type="protein sequence ID" value="ORY26462.1"/>
    <property type="molecule type" value="Genomic_DNA"/>
</dbReference>
<feature type="compositionally biased region" description="Polar residues" evidence="1">
    <location>
        <begin position="303"/>
        <end position="312"/>
    </location>
</feature>
<sequence length="852" mass="94080">MDPQDTSDWEKYLFPPEVLLGASNPNTREDVFGLPSTSNLTPSTQLPSTANSNTTSTANSNTTSTANSNTTSITRINHRTKLRSRPYEYHSSGRRGTKGSQCPGDMMPSPEVMYGYGPSYHSLAPQQRHLSLDGKCSSLPAELSFQGSQLQSRSEQFPSVTNLSYDQSDPYLVEPDSSSQADNFPSTSSLQSNYSSNPFPVIRYPSLPPPEQAQFFGPSATNMEAYEPGSHQLTGSFCQAPHPSTLIASHDNYGSIEKSRDDQSWSLASPFASSIRSSYFDNPYVPDPAIPPFDSPNHRSDSYSHPQRSQSDIWAPVPAPALSSRANVSRENTNGPHNHHPRHSLHPLGPHPMNPSISSATDQTQFPHLQSPLAMWPIESVSMSAQEEGVCDSDVPVSTTGGPDSSSSSSTHGMNGPIALRRELKGGTHPALDEQSNLTQTDQEVSLLLEAPSWLTKFVNHSRGSTVDTRRVILSVILRALDYSTIGETSAVRCVKSGHKMMEFKHANDKKKSLMMCQTERCEKNSWGVWSKRAVEQFWSVADEEYLQGKQVCTAMLQYWTKQWDRLPSSKGTRIYRFTLPTEKNEKKLVSESLEQFIPSLASTGGILGYASPSKHGGELPRGAENSTRPAQSLIRGPSSTISTSDSSFLNLSISPGQEQRYYSTFSNSASVGNPLIRRLWAKNRDSIITAAEKTKVYGDVLRGMGYNTEGAPSEETCYLNTPSGKKHPVKIYTRPNCDTPLFMCHGKRCGAEKTLMSGVEIRSWKARFSEWQHCNGLKQILARVALRISQESRWTEVVRGSKTYVYTMLPTEKLDAVIDSAISQALTTNTWLRAVLAKETRANETKESETE</sequence>
<reference evidence="2 3" key="1">
    <citation type="submission" date="2016-07" db="EMBL/GenBank/DDBJ databases">
        <title>Pervasive Adenine N6-methylation of Active Genes in Fungi.</title>
        <authorList>
            <consortium name="DOE Joint Genome Institute"/>
            <person name="Mondo S.J."/>
            <person name="Dannebaum R.O."/>
            <person name="Kuo R.C."/>
            <person name="Labutti K."/>
            <person name="Haridas S."/>
            <person name="Kuo A."/>
            <person name="Salamov A."/>
            <person name="Ahrendt S.R."/>
            <person name="Lipzen A."/>
            <person name="Sullivan W."/>
            <person name="Andreopoulos W.B."/>
            <person name="Clum A."/>
            <person name="Lindquist E."/>
            <person name="Daum C."/>
            <person name="Ramamoorthy G.K."/>
            <person name="Gryganskyi A."/>
            <person name="Culley D."/>
            <person name="Magnuson J.K."/>
            <person name="James T.Y."/>
            <person name="O'Malley M.A."/>
            <person name="Stajich J.E."/>
            <person name="Spatafora J.W."/>
            <person name="Visel A."/>
            <person name="Grigoriev I.V."/>
        </authorList>
    </citation>
    <scope>NUCLEOTIDE SEQUENCE [LARGE SCALE GENOMIC DNA]</scope>
    <source>
        <strain evidence="2 3">68-887.2</strain>
    </source>
</reference>
<evidence type="ECO:0000313" key="2">
    <source>
        <dbReference type="EMBL" id="ORY26462.1"/>
    </source>
</evidence>
<feature type="region of interest" description="Disordered" evidence="1">
    <location>
        <begin position="612"/>
        <end position="645"/>
    </location>
</feature>
<feature type="compositionally biased region" description="Polar residues" evidence="1">
    <location>
        <begin position="176"/>
        <end position="185"/>
    </location>
</feature>
<protein>
    <submittedName>
        <fullName evidence="2">Uncharacterized protein</fullName>
    </submittedName>
</protein>
<proteinExistence type="predicted"/>
<feature type="region of interest" description="Disordered" evidence="1">
    <location>
        <begin position="287"/>
        <end position="363"/>
    </location>
</feature>
<feature type="compositionally biased region" description="Polar residues" evidence="1">
    <location>
        <begin position="147"/>
        <end position="167"/>
    </location>
</feature>
<evidence type="ECO:0000313" key="3">
    <source>
        <dbReference type="Proteomes" id="UP000193986"/>
    </source>
</evidence>
<organism evidence="2 3">
    <name type="scientific">Naematelia encephala</name>
    <dbReference type="NCBI Taxonomy" id="71784"/>
    <lineage>
        <taxon>Eukaryota</taxon>
        <taxon>Fungi</taxon>
        <taxon>Dikarya</taxon>
        <taxon>Basidiomycota</taxon>
        <taxon>Agaricomycotina</taxon>
        <taxon>Tremellomycetes</taxon>
        <taxon>Tremellales</taxon>
        <taxon>Naemateliaceae</taxon>
        <taxon>Naematelia</taxon>
    </lineage>
</organism>
<feature type="compositionally biased region" description="Polar residues" evidence="1">
    <location>
        <begin position="324"/>
        <end position="336"/>
    </location>
</feature>